<proteinExistence type="predicted"/>
<dbReference type="Pfam" id="PF24035">
    <property type="entry name" value="DUF7344"/>
    <property type="match status" value="1"/>
</dbReference>
<evidence type="ECO:0000313" key="3">
    <source>
        <dbReference type="Proteomes" id="UP000198397"/>
    </source>
</evidence>
<dbReference type="AlphaFoldDB" id="A0A238YAV3"/>
<dbReference type="InterPro" id="IPR036390">
    <property type="entry name" value="WH_DNA-bd_sf"/>
</dbReference>
<keyword evidence="3" id="KW-1185">Reference proteome</keyword>
<accession>A0A238YAV3</accession>
<feature type="domain" description="DUF7344" evidence="1">
    <location>
        <begin position="21"/>
        <end position="97"/>
    </location>
</feature>
<organism evidence="2 3">
    <name type="scientific">Halorubrum vacuolatum</name>
    <name type="common">Natronobacterium vacuolatum</name>
    <dbReference type="NCBI Taxonomy" id="63740"/>
    <lineage>
        <taxon>Archaea</taxon>
        <taxon>Methanobacteriati</taxon>
        <taxon>Methanobacteriota</taxon>
        <taxon>Stenosarchaea group</taxon>
        <taxon>Halobacteria</taxon>
        <taxon>Halobacteriales</taxon>
        <taxon>Haloferacaceae</taxon>
        <taxon>Halorubrum</taxon>
    </lineage>
</organism>
<name>A0A238YAV3_HALVU</name>
<dbReference type="InterPro" id="IPR036388">
    <property type="entry name" value="WH-like_DNA-bd_sf"/>
</dbReference>
<sequence>MTLVGKPQSFSHSNEVDEVLNALSNARRRRLLLLLDQRSEPVSAGELATEIAARENGIEPNAVSCQQRKRVYIALTQHHLAILDEVGAIDYDEQGKRLTATEHTAALTEFLTDLSAAYSRGDDGR</sequence>
<dbReference type="Proteomes" id="UP000198397">
    <property type="component" value="Unassembled WGS sequence"/>
</dbReference>
<dbReference type="EMBL" id="FZNQ01000035">
    <property type="protein sequence ID" value="SNR67928.1"/>
    <property type="molecule type" value="Genomic_DNA"/>
</dbReference>
<dbReference type="InterPro" id="IPR055768">
    <property type="entry name" value="DUF7344"/>
</dbReference>
<reference evidence="2 3" key="1">
    <citation type="submission" date="2017-06" db="EMBL/GenBank/DDBJ databases">
        <authorList>
            <person name="Kim H.J."/>
            <person name="Triplett B.A."/>
        </authorList>
    </citation>
    <scope>NUCLEOTIDE SEQUENCE [LARGE SCALE GENOMIC DNA]</scope>
    <source>
        <strain evidence="2 3">DSM 8800</strain>
    </source>
</reference>
<dbReference type="Gene3D" id="1.10.10.10">
    <property type="entry name" value="Winged helix-like DNA-binding domain superfamily/Winged helix DNA-binding domain"/>
    <property type="match status" value="1"/>
</dbReference>
<evidence type="ECO:0000313" key="2">
    <source>
        <dbReference type="EMBL" id="SNR67928.1"/>
    </source>
</evidence>
<evidence type="ECO:0000259" key="1">
    <source>
        <dbReference type="Pfam" id="PF24035"/>
    </source>
</evidence>
<gene>
    <name evidence="2" type="ORF">SAMN06264855_1356</name>
</gene>
<protein>
    <recommendedName>
        <fullName evidence="1">DUF7344 domain-containing protein</fullName>
    </recommendedName>
</protein>
<dbReference type="SUPFAM" id="SSF46785">
    <property type="entry name" value="Winged helix' DNA-binding domain"/>
    <property type="match status" value="1"/>
</dbReference>